<dbReference type="Pfam" id="PF04655">
    <property type="entry name" value="APH_6_hur"/>
    <property type="match status" value="1"/>
</dbReference>
<keyword evidence="1" id="KW-0418">Kinase</keyword>
<name>A0A7I7T5P3_9MYCO</name>
<dbReference type="AlphaFoldDB" id="A0A7I7T5P3"/>
<protein>
    <submittedName>
        <fullName evidence="1">Streptomycin 6-kinase</fullName>
    </submittedName>
</protein>
<dbReference type="GO" id="GO:0019748">
    <property type="term" value="P:secondary metabolic process"/>
    <property type="evidence" value="ECO:0007669"/>
    <property type="project" value="InterPro"/>
</dbReference>
<dbReference type="RefSeq" id="WP_163747686.1">
    <property type="nucleotide sequence ID" value="NZ_AP022596.1"/>
</dbReference>
<dbReference type="GO" id="GO:0016301">
    <property type="term" value="F:kinase activity"/>
    <property type="evidence" value="ECO:0007669"/>
    <property type="project" value="UniProtKB-KW"/>
</dbReference>
<dbReference type="Proteomes" id="UP000467148">
    <property type="component" value="Chromosome"/>
</dbReference>
<dbReference type="KEGG" id="mhev:MHEL_23660"/>
<dbReference type="EMBL" id="AP022596">
    <property type="protein sequence ID" value="BBY64123.1"/>
    <property type="molecule type" value="Genomic_DNA"/>
</dbReference>
<dbReference type="InterPro" id="IPR011009">
    <property type="entry name" value="Kinase-like_dom_sf"/>
</dbReference>
<keyword evidence="2" id="KW-1185">Reference proteome</keyword>
<proteinExistence type="predicted"/>
<dbReference type="Gene3D" id="3.90.1200.10">
    <property type="match status" value="1"/>
</dbReference>
<organism evidence="1 2">
    <name type="scientific">Mycolicibacterium helvum</name>
    <dbReference type="NCBI Taxonomy" id="1534349"/>
    <lineage>
        <taxon>Bacteria</taxon>
        <taxon>Bacillati</taxon>
        <taxon>Actinomycetota</taxon>
        <taxon>Actinomycetes</taxon>
        <taxon>Mycobacteriales</taxon>
        <taxon>Mycobacteriaceae</taxon>
        <taxon>Mycolicibacterium</taxon>
    </lineage>
</organism>
<evidence type="ECO:0000313" key="2">
    <source>
        <dbReference type="Proteomes" id="UP000467148"/>
    </source>
</evidence>
<dbReference type="InterPro" id="IPR006748">
    <property type="entry name" value="NH2Glyco/OHUrea_AB-resist_kin"/>
</dbReference>
<dbReference type="SUPFAM" id="SSF56112">
    <property type="entry name" value="Protein kinase-like (PK-like)"/>
    <property type="match status" value="1"/>
</dbReference>
<reference evidence="1 2" key="1">
    <citation type="journal article" date="2019" name="Emerg. Microbes Infect.">
        <title>Comprehensive subspecies identification of 175 nontuberculous mycobacteria species based on 7547 genomic profiles.</title>
        <authorList>
            <person name="Matsumoto Y."/>
            <person name="Kinjo T."/>
            <person name="Motooka D."/>
            <person name="Nabeya D."/>
            <person name="Jung N."/>
            <person name="Uechi K."/>
            <person name="Horii T."/>
            <person name="Iida T."/>
            <person name="Fujita J."/>
            <person name="Nakamura S."/>
        </authorList>
    </citation>
    <scope>NUCLEOTIDE SEQUENCE [LARGE SCALE GENOMIC DNA]</scope>
    <source>
        <strain evidence="1 2">JCM 30396</strain>
    </source>
</reference>
<keyword evidence="1" id="KW-0808">Transferase</keyword>
<sequence>MIDLPAGVRAMAGRGSRWAMWVEALPRLAHDVVAEWQLRPDGPTAHGYCSLVLPVRTPDGVAAMLKLGFPDDESEHEHLALRRWGGDGAVRLLRADPHRRALLLERLGDDDLTGLTDIEACRVVAGLYRHIHLPALPQLRPLTFYLDRWMTELAELPRSAPIPRRLVEQALSQYTDLTADPAATARVLHCDLHYENVLAGQRRPWLVIDPKPVNGDPHYEVAPMLWNRFDEMAGDIRDGIRRRFYTLVDAAEFDEDRARAWVVVRMVINAMWAVQDPGGLGVPPGRRRGGERSDTGWLTTCIAVAKAVQD</sequence>
<accession>A0A7I7T5P3</accession>
<evidence type="ECO:0000313" key="1">
    <source>
        <dbReference type="EMBL" id="BBY64123.1"/>
    </source>
</evidence>
<dbReference type="GO" id="GO:0016773">
    <property type="term" value="F:phosphotransferase activity, alcohol group as acceptor"/>
    <property type="evidence" value="ECO:0007669"/>
    <property type="project" value="InterPro"/>
</dbReference>
<gene>
    <name evidence="1" type="ORF">MHEL_23660</name>
</gene>